<evidence type="ECO:0000256" key="2">
    <source>
        <dbReference type="ARBA" id="ARBA00008232"/>
    </source>
</evidence>
<feature type="compositionally biased region" description="Low complexity" evidence="6">
    <location>
        <begin position="367"/>
        <end position="379"/>
    </location>
</feature>
<dbReference type="InterPro" id="IPR001660">
    <property type="entry name" value="SAM"/>
</dbReference>
<evidence type="ECO:0000313" key="8">
    <source>
        <dbReference type="Proteomes" id="UP000515154"/>
    </source>
</evidence>
<evidence type="ECO:0000256" key="1">
    <source>
        <dbReference type="ARBA" id="ARBA00004496"/>
    </source>
</evidence>
<evidence type="ECO:0000313" key="9">
    <source>
        <dbReference type="RefSeq" id="XP_029648856.1"/>
    </source>
</evidence>
<dbReference type="Pfam" id="PF00536">
    <property type="entry name" value="SAM_1"/>
    <property type="match status" value="1"/>
</dbReference>
<dbReference type="RefSeq" id="XP_029648856.1">
    <property type="nucleotide sequence ID" value="XM_029792996.2"/>
</dbReference>
<evidence type="ECO:0000313" key="11">
    <source>
        <dbReference type="RefSeq" id="XP_036367455.1"/>
    </source>
</evidence>
<name>A0A6P7TI16_9MOLL</name>
<dbReference type="Proteomes" id="UP000515154">
    <property type="component" value="Linkage group LG20"/>
</dbReference>
<dbReference type="InterPro" id="IPR013761">
    <property type="entry name" value="SAM/pointed_sf"/>
</dbReference>
<keyword evidence="4" id="KW-0678">Repressor</keyword>
<dbReference type="Gene3D" id="1.25.40.170">
    <property type="entry name" value="Smaug, PHAT domain"/>
    <property type="match status" value="1"/>
</dbReference>
<keyword evidence="8" id="KW-1185">Reference proteome</keyword>
<dbReference type="RefSeq" id="XP_036367455.1">
    <property type="nucleotide sequence ID" value="XM_036511562.1"/>
</dbReference>
<dbReference type="InterPro" id="IPR050897">
    <property type="entry name" value="SMAUG/VTS1_RNA-bind"/>
</dbReference>
<evidence type="ECO:0000313" key="10">
    <source>
        <dbReference type="RefSeq" id="XP_036367454.1"/>
    </source>
</evidence>
<dbReference type="FunFam" id="1.10.150.50:FF:000013">
    <property type="entry name" value="Protein Smaug homolog 1 isoform 2"/>
    <property type="match status" value="1"/>
</dbReference>
<dbReference type="InterPro" id="IPR037634">
    <property type="entry name" value="Smaug_SAM"/>
</dbReference>
<evidence type="ECO:0000313" key="12">
    <source>
        <dbReference type="RefSeq" id="XP_036367456.1"/>
    </source>
</evidence>
<dbReference type="GO" id="GO:0030371">
    <property type="term" value="F:translation repressor activity"/>
    <property type="evidence" value="ECO:0007669"/>
    <property type="project" value="InterPro"/>
</dbReference>
<dbReference type="PANTHER" id="PTHR12515:SF5">
    <property type="entry name" value="PROTEIN SMAUG"/>
    <property type="match status" value="1"/>
</dbReference>
<dbReference type="InterPro" id="IPR057327">
    <property type="entry name" value="Vts1_dom"/>
</dbReference>
<dbReference type="Gene3D" id="1.10.150.50">
    <property type="entry name" value="Transcription Factor, Ets-1"/>
    <property type="match status" value="1"/>
</dbReference>
<evidence type="ECO:0000256" key="4">
    <source>
        <dbReference type="ARBA" id="ARBA00022491"/>
    </source>
</evidence>
<organism evidence="8 9">
    <name type="scientific">Octopus sinensis</name>
    <name type="common">East Asian common octopus</name>
    <dbReference type="NCBI Taxonomy" id="2607531"/>
    <lineage>
        <taxon>Eukaryota</taxon>
        <taxon>Metazoa</taxon>
        <taxon>Spiralia</taxon>
        <taxon>Lophotrochozoa</taxon>
        <taxon>Mollusca</taxon>
        <taxon>Cephalopoda</taxon>
        <taxon>Coleoidea</taxon>
        <taxon>Octopodiformes</taxon>
        <taxon>Octopoda</taxon>
        <taxon>Incirrata</taxon>
        <taxon>Octopodidae</taxon>
        <taxon>Octopus</taxon>
    </lineage>
</organism>
<dbReference type="SUPFAM" id="SSF47769">
    <property type="entry name" value="SAM/Pointed domain"/>
    <property type="match status" value="1"/>
</dbReference>
<dbReference type="CDD" id="cd09557">
    <property type="entry name" value="SAM_Smaug"/>
    <property type="match status" value="1"/>
</dbReference>
<evidence type="ECO:0000256" key="5">
    <source>
        <dbReference type="ARBA" id="ARBA00022884"/>
    </source>
</evidence>
<dbReference type="RefSeq" id="XP_036367454.1">
    <property type="nucleotide sequence ID" value="XM_036511561.1"/>
</dbReference>
<feature type="domain" description="SAM" evidence="7">
    <location>
        <begin position="396"/>
        <end position="459"/>
    </location>
</feature>
<dbReference type="InterPro" id="IPR037093">
    <property type="entry name" value="PHAT_dom_sf"/>
</dbReference>
<keyword evidence="3" id="KW-0963">Cytoplasm</keyword>
<dbReference type="GO" id="GO:0003729">
    <property type="term" value="F:mRNA binding"/>
    <property type="evidence" value="ECO:0007669"/>
    <property type="project" value="TreeGrafter"/>
</dbReference>
<dbReference type="GO" id="GO:0000289">
    <property type="term" value="P:nuclear-transcribed mRNA poly(A) tail shortening"/>
    <property type="evidence" value="ECO:0007669"/>
    <property type="project" value="TreeGrafter"/>
</dbReference>
<dbReference type="GO" id="GO:0000932">
    <property type="term" value="C:P-body"/>
    <property type="evidence" value="ECO:0007669"/>
    <property type="project" value="TreeGrafter"/>
</dbReference>
<dbReference type="InterPro" id="IPR058599">
    <property type="entry name" value="PHAT_Smg/ZCCHC2-like"/>
</dbReference>
<evidence type="ECO:0000256" key="3">
    <source>
        <dbReference type="ARBA" id="ARBA00022490"/>
    </source>
</evidence>
<gene>
    <name evidence="9 10 11 12" type="primary">LOC115222675</name>
</gene>
<sequence length="746" mass="83584">MKSNNMFKDQVKTISSWFQSWSECEQTVALYSLLKRLSPIQVKFIAQVLEQSASDCSQVQRLEEEANNPDYISQLCSESKETAVKQLLSHLPLLRSGNADAKRAYLQIIPQVLSYSIDNRVHIEESRQLLSFSLIHPAITSDERFQFRDWLSFLEERFAHSISQNRQNFQALPNTYTNRVGAEEILPPPPPPAAVQQHMNIGSTNHLNGWNDKLASEQLTAGLNLESSSSDPHMQMLGNFAKVGATRSNSNIHNDDPRGHLQTVHTNKIPRSHIPLHATSSDPLNIVPSVHGRGGQSENLLCALDIDTYRCQELRYDPKSCINSHAPLRRTNSVTPPDNISDWLAKCEDLYPRVRPLSSTSDHAPLSPQSSVTSSGSGSDTHQDEGGQPIRNSFTEPGSGMQDVPIWLKSLRLHKYSYLFQLLSYEDMMDLSEQWLEEQNVTKGARHKIVLSIQKLKDRHKLLRTLEQNIISGGSIKTALAELKSILNTPMKANADIASNDKLPIRKPNLSPISEGDASQAGEDLPKQFTRVMGKICTQLLVGNRIDEESRNIYLQLIDKCINHEAFTQKQRKLLTSWKQEIQITSPPKYNIDVKPRKNWGNTFPICANSNMRMSSQRMLRDPQKPTAAGLSQWSFGSKRSSVIGCGHIPISRKNSYSPSVVSNPIEPVKSAVTKTQSAPSQSSQMNFLVSKSVIEIDREINDSLDSLCRSMTEIALGMDSPTTIIYPPERVPSLQNSSQNTHIEN</sequence>
<comment type="similarity">
    <text evidence="2">Belongs to the SMAUG family.</text>
</comment>
<evidence type="ECO:0000256" key="6">
    <source>
        <dbReference type="SAM" id="MobiDB-lite"/>
    </source>
</evidence>
<comment type="subcellular location">
    <subcellularLocation>
        <location evidence="1">Cytoplasm</location>
    </subcellularLocation>
</comment>
<reference evidence="9 10" key="1">
    <citation type="submission" date="2025-08" db="UniProtKB">
        <authorList>
            <consortium name="RefSeq"/>
        </authorList>
    </citation>
    <scope>IDENTIFICATION</scope>
</reference>
<dbReference type="KEGG" id="osn:115222675"/>
<dbReference type="SMART" id="SM00454">
    <property type="entry name" value="SAM"/>
    <property type="match status" value="1"/>
</dbReference>
<dbReference type="RefSeq" id="XP_036367456.1">
    <property type="nucleotide sequence ID" value="XM_036511563.1"/>
</dbReference>
<dbReference type="Pfam" id="PF26034">
    <property type="entry name" value="PHAT_SMAUG"/>
    <property type="match status" value="1"/>
</dbReference>
<dbReference type="PANTHER" id="PTHR12515">
    <property type="entry name" value="STERILE ALPHA MOTIF DOMAIN CONTAINING PROTEIN 4-RELATED"/>
    <property type="match status" value="1"/>
</dbReference>
<protein>
    <submittedName>
        <fullName evidence="9 10">Protein Smaug homolog 1-like isoform X1</fullName>
    </submittedName>
</protein>
<proteinExistence type="inferred from homology"/>
<dbReference type="Pfam" id="PF25479">
    <property type="entry name" value="Vts1"/>
    <property type="match status" value="1"/>
</dbReference>
<evidence type="ECO:0000259" key="7">
    <source>
        <dbReference type="SMART" id="SM00454"/>
    </source>
</evidence>
<accession>A0A6P7TI16</accession>
<keyword evidence="5" id="KW-0694">RNA-binding</keyword>
<feature type="region of interest" description="Disordered" evidence="6">
    <location>
        <begin position="358"/>
        <end position="397"/>
    </location>
</feature>
<dbReference type="AlphaFoldDB" id="A0A6P7TI16"/>